<proteinExistence type="inferred from homology"/>
<evidence type="ECO:0000256" key="3">
    <source>
        <dbReference type="ARBA" id="ARBA00022884"/>
    </source>
</evidence>
<gene>
    <name evidence="8 10" type="primary">rplT</name>
    <name evidence="10" type="ORF">Hgul01_00691</name>
</gene>
<keyword evidence="3 8" id="KW-0694">RNA-binding</keyword>
<reference evidence="10 11" key="1">
    <citation type="submission" date="2024-02" db="EMBL/GenBank/DDBJ databases">
        <title>Herpetosiphon gulosus NBRC 112829.</title>
        <authorList>
            <person name="Ichikawa N."/>
            <person name="Katano-Makiyama Y."/>
            <person name="Hidaka K."/>
        </authorList>
    </citation>
    <scope>NUCLEOTIDE SEQUENCE [LARGE SCALE GENOMIC DNA]</scope>
    <source>
        <strain evidence="10 11">NBRC 112829</strain>
    </source>
</reference>
<dbReference type="InterPro" id="IPR049946">
    <property type="entry name" value="RIBOSOMAL_L20_CS"/>
</dbReference>
<evidence type="ECO:0000256" key="7">
    <source>
        <dbReference type="ARBA" id="ARBA00035172"/>
    </source>
</evidence>
<evidence type="ECO:0000256" key="4">
    <source>
        <dbReference type="ARBA" id="ARBA00022980"/>
    </source>
</evidence>
<name>A0ABP9WUM2_9CHLR</name>
<dbReference type="RefSeq" id="WP_345720540.1">
    <property type="nucleotide sequence ID" value="NZ_BAABRU010000002.1"/>
</dbReference>
<evidence type="ECO:0000256" key="1">
    <source>
        <dbReference type="ARBA" id="ARBA00007698"/>
    </source>
</evidence>
<dbReference type="PANTHER" id="PTHR10986">
    <property type="entry name" value="39S RIBOSOMAL PROTEIN L20"/>
    <property type="match status" value="1"/>
</dbReference>
<evidence type="ECO:0000256" key="2">
    <source>
        <dbReference type="ARBA" id="ARBA00022730"/>
    </source>
</evidence>
<dbReference type="Gene3D" id="6.10.160.10">
    <property type="match status" value="1"/>
</dbReference>
<sequence>MARIKRGIMTHKRHKKLLKQAKGFRGSRSHNYKTAHEAVMKALSYAFRDRRNRKRDFRRLWIVRINAAARLNGVSYSNLINGLNKAGIVIDRRQLADLAVRDAAAFTAIVAQAKQALA</sequence>
<accession>A0ABP9WUM2</accession>
<organism evidence="10 11">
    <name type="scientific">Herpetosiphon gulosus</name>
    <dbReference type="NCBI Taxonomy" id="1973496"/>
    <lineage>
        <taxon>Bacteria</taxon>
        <taxon>Bacillati</taxon>
        <taxon>Chloroflexota</taxon>
        <taxon>Chloroflexia</taxon>
        <taxon>Herpetosiphonales</taxon>
        <taxon>Herpetosiphonaceae</taxon>
        <taxon>Herpetosiphon</taxon>
    </lineage>
</organism>
<protein>
    <recommendedName>
        <fullName evidence="7 8">Large ribosomal subunit protein bL20</fullName>
    </recommendedName>
</protein>
<evidence type="ECO:0000256" key="6">
    <source>
        <dbReference type="ARBA" id="ARBA00024775"/>
    </source>
</evidence>
<dbReference type="GO" id="GO:0005840">
    <property type="term" value="C:ribosome"/>
    <property type="evidence" value="ECO:0007669"/>
    <property type="project" value="UniProtKB-KW"/>
</dbReference>
<keyword evidence="4 8" id="KW-0689">Ribosomal protein</keyword>
<dbReference type="CDD" id="cd07026">
    <property type="entry name" value="Ribosomal_L20"/>
    <property type="match status" value="1"/>
</dbReference>
<dbReference type="NCBIfam" id="TIGR01032">
    <property type="entry name" value="rplT_bact"/>
    <property type="match status" value="1"/>
</dbReference>
<dbReference type="Proteomes" id="UP001428290">
    <property type="component" value="Unassembled WGS sequence"/>
</dbReference>
<dbReference type="HAMAP" id="MF_00382">
    <property type="entry name" value="Ribosomal_bL20"/>
    <property type="match status" value="1"/>
</dbReference>
<keyword evidence="2 8" id="KW-0699">rRNA-binding</keyword>
<evidence type="ECO:0000256" key="9">
    <source>
        <dbReference type="RuleBase" id="RU000560"/>
    </source>
</evidence>
<dbReference type="SUPFAM" id="SSF74731">
    <property type="entry name" value="Ribosomal protein L20"/>
    <property type="match status" value="1"/>
</dbReference>
<dbReference type="InterPro" id="IPR005813">
    <property type="entry name" value="Ribosomal_bL20"/>
</dbReference>
<dbReference type="PROSITE" id="PS00937">
    <property type="entry name" value="RIBOSOMAL_L20"/>
    <property type="match status" value="1"/>
</dbReference>
<dbReference type="InterPro" id="IPR035566">
    <property type="entry name" value="Ribosomal_protein_bL20_C"/>
</dbReference>
<comment type="function">
    <text evidence="6 8 9">Binds directly to 23S ribosomal RNA and is necessary for the in vitro assembly process of the 50S ribosomal subunit. It is not involved in the protein synthesizing functions of that subunit.</text>
</comment>
<comment type="caution">
    <text evidence="10">The sequence shown here is derived from an EMBL/GenBank/DDBJ whole genome shotgun (WGS) entry which is preliminary data.</text>
</comment>
<evidence type="ECO:0000256" key="5">
    <source>
        <dbReference type="ARBA" id="ARBA00023274"/>
    </source>
</evidence>
<dbReference type="Pfam" id="PF00453">
    <property type="entry name" value="Ribosomal_L20"/>
    <property type="match status" value="1"/>
</dbReference>
<keyword evidence="11" id="KW-1185">Reference proteome</keyword>
<dbReference type="Gene3D" id="1.10.1900.20">
    <property type="entry name" value="Ribosomal protein L20"/>
    <property type="match status" value="1"/>
</dbReference>
<evidence type="ECO:0000313" key="10">
    <source>
        <dbReference type="EMBL" id="GAA5526909.1"/>
    </source>
</evidence>
<keyword evidence="5 8" id="KW-0687">Ribonucleoprotein</keyword>
<evidence type="ECO:0000256" key="8">
    <source>
        <dbReference type="HAMAP-Rule" id="MF_00382"/>
    </source>
</evidence>
<evidence type="ECO:0000313" key="11">
    <source>
        <dbReference type="Proteomes" id="UP001428290"/>
    </source>
</evidence>
<dbReference type="PRINTS" id="PR00062">
    <property type="entry name" value="RIBOSOMALL20"/>
</dbReference>
<dbReference type="EMBL" id="BAABRU010000002">
    <property type="protein sequence ID" value="GAA5526909.1"/>
    <property type="molecule type" value="Genomic_DNA"/>
</dbReference>
<comment type="similarity">
    <text evidence="1 8 9">Belongs to the bacterial ribosomal protein bL20 family.</text>
</comment>